<reference evidence="1" key="2">
    <citation type="submission" date="2025-09" db="UniProtKB">
        <authorList>
            <consortium name="EnsemblPlants"/>
        </authorList>
    </citation>
    <scope>IDENTIFICATION</scope>
</reference>
<protein>
    <submittedName>
        <fullName evidence="1">Uncharacterized protein</fullName>
    </submittedName>
</protein>
<dbReference type="EnsemblPlants" id="AVESA.00010b.r2.3AG0410820.1">
    <property type="protein sequence ID" value="AVESA.00010b.r2.3AG0410820.1.CDS"/>
    <property type="gene ID" value="AVESA.00010b.r2.3AG0410820"/>
</dbReference>
<name>A0ACD5VD23_AVESA</name>
<proteinExistence type="predicted"/>
<accession>A0ACD5VD23</accession>
<keyword evidence="2" id="KW-1185">Reference proteome</keyword>
<sequence>MGVMRHIVEGDHPYLRYSHFQPPPQSQKKGVRSRGRSDASRQTLMVRLYDLCCDRRSQRTSSSLIKCLPFVVPAIVVGAASVLLLLRFVVTPHIEGYIEDARLTSFASSNSSSFAAYKYNITISVALAVRNPNAAMDIKYTKPLVAAFLFDDRRLYNVTVAEEGHKQKRRKRDVHLLRTGGDVLSVLDSAAVEEFKKQKATGVFKVEMRLSGEITLAIGNSRVLELSCPMTLQPPPTGPDPDVVVFREVDCKPDKPKRIVF</sequence>
<organism evidence="1 2">
    <name type="scientific">Avena sativa</name>
    <name type="common">Oat</name>
    <dbReference type="NCBI Taxonomy" id="4498"/>
    <lineage>
        <taxon>Eukaryota</taxon>
        <taxon>Viridiplantae</taxon>
        <taxon>Streptophyta</taxon>
        <taxon>Embryophyta</taxon>
        <taxon>Tracheophyta</taxon>
        <taxon>Spermatophyta</taxon>
        <taxon>Magnoliopsida</taxon>
        <taxon>Liliopsida</taxon>
        <taxon>Poales</taxon>
        <taxon>Poaceae</taxon>
        <taxon>BOP clade</taxon>
        <taxon>Pooideae</taxon>
        <taxon>Poodae</taxon>
        <taxon>Poeae</taxon>
        <taxon>Poeae Chloroplast Group 1 (Aveneae type)</taxon>
        <taxon>Aveninae</taxon>
        <taxon>Avena</taxon>
    </lineage>
</organism>
<evidence type="ECO:0000313" key="2">
    <source>
        <dbReference type="Proteomes" id="UP001732700"/>
    </source>
</evidence>
<evidence type="ECO:0000313" key="1">
    <source>
        <dbReference type="EnsemblPlants" id="AVESA.00010b.r2.3AG0410820.1.CDS"/>
    </source>
</evidence>
<reference evidence="1" key="1">
    <citation type="submission" date="2021-05" db="EMBL/GenBank/DDBJ databases">
        <authorList>
            <person name="Scholz U."/>
            <person name="Mascher M."/>
            <person name="Fiebig A."/>
        </authorList>
    </citation>
    <scope>NUCLEOTIDE SEQUENCE [LARGE SCALE GENOMIC DNA]</scope>
</reference>
<dbReference type="Proteomes" id="UP001732700">
    <property type="component" value="Chromosome 3A"/>
</dbReference>